<feature type="transmembrane region" description="Helical" evidence="3">
    <location>
        <begin position="245"/>
        <end position="264"/>
    </location>
</feature>
<keyword evidence="3" id="KW-0472">Membrane</keyword>
<feature type="transmembrane region" description="Helical" evidence="3">
    <location>
        <begin position="382"/>
        <end position="400"/>
    </location>
</feature>
<sequence>MEEIFYILFAVAAGLYVLVGPGLGIAAFFRGGEGTNAQLAALRKRIDDLTAELVALRRQVAGETGGDAAPPQEAEPETPVPPQPSAAAEPSALWPTKPSPPEPSQPETAPPEEAREAVPPAESPAGPVDPWLDAPEAKPGRSIEQWLTSRGLIWLGGITLALAGLFLAKYTYERGWLALGPGARVTSGFLFGVALAGAGEWLRRRPLQRAIAAIGPNYLPPALTAAGLFSAFGSVYAAYGLYGLLSPLVAFGLLALVAFAAFGLAVIQGPFIAVLALLGGFVTPLLVTSPDPSAWGLFAYLWVLTATALALVRHLACWWLAWGALAGALLWPLFWFTAVWSAGDAAALGTYVLLLAAAFLALRYRAETAGESAKTISVPDQIAWAGALGAALLGFVLLRMDGYGPVSLTAVFLLVCLYLAAGLRDQVFEGLAVVGAVLVTAFMALWHLPGIVDWPERVHSYQGGESYGTDLGPVVPPALTAFVLVALVFGALFAVVGFFALARARRSEIWAGTSAAVPVLLLAIAYWRITGLGIDLAWSAAAAGVAALGLLAAAQLRRRPARPAEDNNLLIGIYALGSVAALSLAMAMVLEQAWLTVALSLQLPAIAWISARLKLTALRPVALIVAAVVLIRLVVNYNVLSYPLGGLPGFNWVLYGYGLPMLAFWWSARSFRKAADDRLVLVLETGTLVLFWLLVTFQIRSLVVGDLANPSYELAEQSLQTVAWLGMAYGWLRAYRRSGRAVLLWGWRLLAGLAALHSPLFQVLLFNPLWTSAAVGDWPLVNLLALAYLVPAGFALAFAWELRAEGHRRSAQAAAVYALFLVFFYLSLEVRRAFHGPLLDVGVTSDGELLTYSLVWLAYAWVLLGLGLKTGLPSLRYASLAVLTLATAKVLLFDWGTLAGLPRFTSFAALGFSLVGIPFLYQKLVFPPAAPEEAPEEPSGEPGGEASADRVS</sequence>
<feature type="transmembrane region" description="Helical" evidence="3">
    <location>
        <begin position="319"/>
        <end position="339"/>
    </location>
</feature>
<feature type="transmembrane region" description="Helical" evidence="3">
    <location>
        <begin position="652"/>
        <end position="668"/>
    </location>
</feature>
<dbReference type="AlphaFoldDB" id="A0A967EVH4"/>
<feature type="transmembrane region" description="Helical" evidence="3">
    <location>
        <begin position="850"/>
        <end position="868"/>
    </location>
</feature>
<accession>A0A967EVH4</accession>
<proteinExistence type="predicted"/>
<keyword evidence="1" id="KW-0175">Coiled coil</keyword>
<evidence type="ECO:0000256" key="3">
    <source>
        <dbReference type="SAM" id="Phobius"/>
    </source>
</evidence>
<feature type="transmembrane region" description="Helical" evidence="3">
    <location>
        <begin position="345"/>
        <end position="362"/>
    </location>
</feature>
<evidence type="ECO:0000313" key="5">
    <source>
        <dbReference type="Proteomes" id="UP000761264"/>
    </source>
</evidence>
<feature type="region of interest" description="Disordered" evidence="2">
    <location>
        <begin position="62"/>
        <end position="137"/>
    </location>
</feature>
<feature type="transmembrane region" description="Helical" evidence="3">
    <location>
        <begin position="509"/>
        <end position="530"/>
    </location>
</feature>
<feature type="transmembrane region" description="Helical" evidence="3">
    <location>
        <begin position="621"/>
        <end position="640"/>
    </location>
</feature>
<feature type="transmembrane region" description="Helical" evidence="3">
    <location>
        <begin position="747"/>
        <end position="766"/>
    </location>
</feature>
<dbReference type="Pfam" id="PF10101">
    <property type="entry name" value="DUF2339"/>
    <property type="match status" value="1"/>
</dbReference>
<dbReference type="RefSeq" id="WP_167223501.1">
    <property type="nucleotide sequence ID" value="NZ_JAAQPH010000005.1"/>
</dbReference>
<feature type="compositionally biased region" description="Low complexity" evidence="2">
    <location>
        <begin position="85"/>
        <end position="96"/>
    </location>
</feature>
<feature type="transmembrane region" description="Helical" evidence="3">
    <location>
        <begin position="536"/>
        <end position="556"/>
    </location>
</feature>
<organism evidence="4 5">
    <name type="scientific">Pelagibius litoralis</name>
    <dbReference type="NCBI Taxonomy" id="374515"/>
    <lineage>
        <taxon>Bacteria</taxon>
        <taxon>Pseudomonadati</taxon>
        <taxon>Pseudomonadota</taxon>
        <taxon>Alphaproteobacteria</taxon>
        <taxon>Rhodospirillales</taxon>
        <taxon>Rhodovibrionaceae</taxon>
        <taxon>Pelagibius</taxon>
    </lineage>
</organism>
<keyword evidence="3" id="KW-0812">Transmembrane</keyword>
<comment type="caution">
    <text evidence="4">The sequence shown here is derived from an EMBL/GenBank/DDBJ whole genome shotgun (WGS) entry which is preliminary data.</text>
</comment>
<keyword evidence="5" id="KW-1185">Reference proteome</keyword>
<feature type="transmembrane region" description="Helical" evidence="3">
    <location>
        <begin position="778"/>
        <end position="799"/>
    </location>
</feature>
<feature type="transmembrane region" description="Helical" evidence="3">
    <location>
        <begin position="680"/>
        <end position="699"/>
    </location>
</feature>
<evidence type="ECO:0000313" key="4">
    <source>
        <dbReference type="EMBL" id="NIA68676.1"/>
    </source>
</evidence>
<feature type="transmembrane region" description="Helical" evidence="3">
    <location>
        <begin position="176"/>
        <end position="197"/>
    </location>
</feature>
<dbReference type="InterPro" id="IPR019286">
    <property type="entry name" value="DUF2339_TM"/>
</dbReference>
<keyword evidence="3" id="KW-1133">Transmembrane helix</keyword>
<name>A0A967EVH4_9PROT</name>
<feature type="transmembrane region" description="Helical" evidence="3">
    <location>
        <begin position="218"/>
        <end position="239"/>
    </location>
</feature>
<feature type="transmembrane region" description="Helical" evidence="3">
    <location>
        <begin position="568"/>
        <end position="587"/>
    </location>
</feature>
<dbReference type="InterPro" id="IPR014600">
    <property type="entry name" value="UCP035905_mem"/>
</dbReference>
<feature type="transmembrane region" description="Helical" evidence="3">
    <location>
        <begin position="151"/>
        <end position="170"/>
    </location>
</feature>
<feature type="transmembrane region" description="Helical" evidence="3">
    <location>
        <begin position="406"/>
        <end position="423"/>
    </location>
</feature>
<feature type="transmembrane region" description="Helical" evidence="3">
    <location>
        <begin position="6"/>
        <end position="29"/>
    </location>
</feature>
<reference evidence="4" key="1">
    <citation type="submission" date="2020-03" db="EMBL/GenBank/DDBJ databases">
        <title>Genome of Pelagibius litoralis DSM 21314T.</title>
        <authorList>
            <person name="Wang G."/>
        </authorList>
    </citation>
    <scope>NUCLEOTIDE SEQUENCE</scope>
    <source>
        <strain evidence="4">DSM 21314</strain>
    </source>
</reference>
<feature type="transmembrane region" description="Helical" evidence="3">
    <location>
        <begin position="293"/>
        <end position="312"/>
    </location>
</feature>
<evidence type="ECO:0000256" key="2">
    <source>
        <dbReference type="SAM" id="MobiDB-lite"/>
    </source>
</evidence>
<gene>
    <name evidence="4" type="ORF">HBA54_08735</name>
</gene>
<dbReference type="EMBL" id="JAAQPH010000005">
    <property type="protein sequence ID" value="NIA68676.1"/>
    <property type="molecule type" value="Genomic_DNA"/>
</dbReference>
<feature type="transmembrane region" description="Helical" evidence="3">
    <location>
        <begin position="430"/>
        <end position="448"/>
    </location>
</feature>
<feature type="transmembrane region" description="Helical" evidence="3">
    <location>
        <begin position="593"/>
        <end position="609"/>
    </location>
</feature>
<dbReference type="PANTHER" id="PTHR38434:SF1">
    <property type="entry name" value="BLL2549 PROTEIN"/>
    <property type="match status" value="1"/>
</dbReference>
<feature type="coiled-coil region" evidence="1">
    <location>
        <begin position="32"/>
        <end position="59"/>
    </location>
</feature>
<evidence type="ECO:0000256" key="1">
    <source>
        <dbReference type="SAM" id="Coils"/>
    </source>
</evidence>
<feature type="transmembrane region" description="Helical" evidence="3">
    <location>
        <begin position="904"/>
        <end position="921"/>
    </location>
</feature>
<dbReference type="PIRSF" id="PIRSF035905">
    <property type="entry name" value="UCP035905_mp"/>
    <property type="match status" value="1"/>
</dbReference>
<dbReference type="Proteomes" id="UP000761264">
    <property type="component" value="Unassembled WGS sequence"/>
</dbReference>
<dbReference type="PANTHER" id="PTHR38434">
    <property type="entry name" value="BLL2549 PROTEIN"/>
    <property type="match status" value="1"/>
</dbReference>
<feature type="transmembrane region" description="Helical" evidence="3">
    <location>
        <begin position="811"/>
        <end position="830"/>
    </location>
</feature>
<protein>
    <submittedName>
        <fullName evidence="4">DUF2339 domain-containing protein</fullName>
    </submittedName>
</protein>
<feature type="region of interest" description="Disordered" evidence="2">
    <location>
        <begin position="930"/>
        <end position="952"/>
    </location>
</feature>
<feature type="transmembrane region" description="Helical" evidence="3">
    <location>
        <begin position="719"/>
        <end position="735"/>
    </location>
</feature>
<feature type="transmembrane region" description="Helical" evidence="3">
    <location>
        <begin position="478"/>
        <end position="502"/>
    </location>
</feature>
<feature type="transmembrane region" description="Helical" evidence="3">
    <location>
        <begin position="875"/>
        <end position="892"/>
    </location>
</feature>